<evidence type="ECO:0000313" key="3">
    <source>
        <dbReference type="Proteomes" id="UP000714618"/>
    </source>
</evidence>
<dbReference type="AlphaFoldDB" id="A0A9N8K9Z0"/>
<gene>
    <name evidence="2" type="ORF">AWRI4233_LOCUS8493</name>
</gene>
<evidence type="ECO:0000256" key="1">
    <source>
        <dbReference type="SAM" id="MobiDB-lite"/>
    </source>
</evidence>
<evidence type="ECO:0000313" key="2">
    <source>
        <dbReference type="EMBL" id="CAD0099668.1"/>
    </source>
</evidence>
<dbReference type="EMBL" id="CAIJEO010000010">
    <property type="protein sequence ID" value="CAD0099668.1"/>
    <property type="molecule type" value="Genomic_DNA"/>
</dbReference>
<keyword evidence="3" id="KW-1185">Reference proteome</keyword>
<comment type="caution">
    <text evidence="2">The sequence shown here is derived from an EMBL/GenBank/DDBJ whole genome shotgun (WGS) entry which is preliminary data.</text>
</comment>
<proteinExistence type="predicted"/>
<sequence>MSSPHWMASSPPPPVPAAEEASDPMAKPTLQLSSLPPIFVSESHLDTCELHELEDDVVEAGGLLSTT</sequence>
<reference evidence="2" key="1">
    <citation type="submission" date="2020-06" db="EMBL/GenBank/DDBJ databases">
        <authorList>
            <person name="Onetto C."/>
        </authorList>
    </citation>
    <scope>NUCLEOTIDE SEQUENCE</scope>
</reference>
<protein>
    <submittedName>
        <fullName evidence="2">Uncharacterized protein</fullName>
    </submittedName>
</protein>
<organism evidence="2 3">
    <name type="scientific">Aureobasidium mustum</name>
    <dbReference type="NCBI Taxonomy" id="2773714"/>
    <lineage>
        <taxon>Eukaryota</taxon>
        <taxon>Fungi</taxon>
        <taxon>Dikarya</taxon>
        <taxon>Ascomycota</taxon>
        <taxon>Pezizomycotina</taxon>
        <taxon>Dothideomycetes</taxon>
        <taxon>Dothideomycetidae</taxon>
        <taxon>Dothideales</taxon>
        <taxon>Saccotheciaceae</taxon>
        <taxon>Aureobasidium</taxon>
    </lineage>
</organism>
<dbReference type="Proteomes" id="UP000714618">
    <property type="component" value="Unassembled WGS sequence"/>
</dbReference>
<feature type="region of interest" description="Disordered" evidence="1">
    <location>
        <begin position="1"/>
        <end position="30"/>
    </location>
</feature>
<accession>A0A9N8K9Z0</accession>
<name>A0A9N8K9Z0_9PEZI</name>